<dbReference type="Proteomes" id="UP000053257">
    <property type="component" value="Unassembled WGS sequence"/>
</dbReference>
<dbReference type="HOGENOM" id="CLU_698511_0_0_1"/>
<sequence>MTCMTCRDGKMTRTWTRQWRAPLRLVRGGAHRIRDSDPAPHSTLRIQNMATQLEALTSFAAESAAQLANIPLNTEALFLGLPHWQFRRRPAHSASPDTVTFDGEILADIITNLPNLSHVRAPPVVLRSTVLPVFPSSAPTSVLYVIQQTWPMVQPGIADNVHIGRRQVAIPARRLIDQVSPPPFHPTSEIRVVKVVSVPVGSVTVESFRAHVAPDVFREVVIDIAYSDPAEAASVGCMLGHIGRSVNDLSIRWGNPENMQHVEAEHLSHSLRIECCPGLSALAMSLALVPGLPDAGRKQWAANVHLLESSNATALRHFELCIFVPEIDILDQVKQIRWQLVRHALARFAHLRTVTVVLKGPDEMLCDEVWQEIELRLRALGSMGVVLGRGRFSKL</sequence>
<name>A0A0C3NHY8_PHLG1</name>
<keyword evidence="2" id="KW-1185">Reference proteome</keyword>
<evidence type="ECO:0000313" key="2">
    <source>
        <dbReference type="Proteomes" id="UP000053257"/>
    </source>
</evidence>
<dbReference type="AlphaFoldDB" id="A0A0C3NHY8"/>
<organism evidence="1 2">
    <name type="scientific">Phlebiopsis gigantea (strain 11061_1 CR5-6)</name>
    <name type="common">White-rot fungus</name>
    <name type="synonym">Peniophora gigantea</name>
    <dbReference type="NCBI Taxonomy" id="745531"/>
    <lineage>
        <taxon>Eukaryota</taxon>
        <taxon>Fungi</taxon>
        <taxon>Dikarya</taxon>
        <taxon>Basidiomycota</taxon>
        <taxon>Agaricomycotina</taxon>
        <taxon>Agaricomycetes</taxon>
        <taxon>Polyporales</taxon>
        <taxon>Phanerochaetaceae</taxon>
        <taxon>Phlebiopsis</taxon>
    </lineage>
</organism>
<proteinExistence type="predicted"/>
<evidence type="ECO:0000313" key="1">
    <source>
        <dbReference type="EMBL" id="KIP04474.1"/>
    </source>
</evidence>
<dbReference type="EMBL" id="KN840573">
    <property type="protein sequence ID" value="KIP04474.1"/>
    <property type="molecule type" value="Genomic_DNA"/>
</dbReference>
<accession>A0A0C3NHY8</accession>
<gene>
    <name evidence="1" type="ORF">PHLGIDRAFT_193414</name>
</gene>
<protein>
    <submittedName>
        <fullName evidence="1">Uncharacterized protein</fullName>
    </submittedName>
</protein>
<reference evidence="1 2" key="1">
    <citation type="journal article" date="2014" name="PLoS Genet.">
        <title>Analysis of the Phlebiopsis gigantea genome, transcriptome and secretome provides insight into its pioneer colonization strategies of wood.</title>
        <authorList>
            <person name="Hori C."/>
            <person name="Ishida T."/>
            <person name="Igarashi K."/>
            <person name="Samejima M."/>
            <person name="Suzuki H."/>
            <person name="Master E."/>
            <person name="Ferreira P."/>
            <person name="Ruiz-Duenas F.J."/>
            <person name="Held B."/>
            <person name="Canessa P."/>
            <person name="Larrondo L.F."/>
            <person name="Schmoll M."/>
            <person name="Druzhinina I.S."/>
            <person name="Kubicek C.P."/>
            <person name="Gaskell J.A."/>
            <person name="Kersten P."/>
            <person name="St John F."/>
            <person name="Glasner J."/>
            <person name="Sabat G."/>
            <person name="Splinter BonDurant S."/>
            <person name="Syed K."/>
            <person name="Yadav J."/>
            <person name="Mgbeahuruike A.C."/>
            <person name="Kovalchuk A."/>
            <person name="Asiegbu F.O."/>
            <person name="Lackner G."/>
            <person name="Hoffmeister D."/>
            <person name="Rencoret J."/>
            <person name="Gutierrez A."/>
            <person name="Sun H."/>
            <person name="Lindquist E."/>
            <person name="Barry K."/>
            <person name="Riley R."/>
            <person name="Grigoriev I.V."/>
            <person name="Henrissat B."/>
            <person name="Kues U."/>
            <person name="Berka R.M."/>
            <person name="Martinez A.T."/>
            <person name="Covert S.F."/>
            <person name="Blanchette R.A."/>
            <person name="Cullen D."/>
        </authorList>
    </citation>
    <scope>NUCLEOTIDE SEQUENCE [LARGE SCALE GENOMIC DNA]</scope>
    <source>
        <strain evidence="1 2">11061_1 CR5-6</strain>
    </source>
</reference>